<dbReference type="PANTHER" id="PTHR43539">
    <property type="entry name" value="FLAVIN-BINDING MONOOXYGENASE-LIKE PROTEIN (AFU_ORTHOLOGUE AFUA_4G09220)"/>
    <property type="match status" value="1"/>
</dbReference>
<evidence type="ECO:0000256" key="1">
    <source>
        <dbReference type="ARBA" id="ARBA00009183"/>
    </source>
</evidence>
<accession>A0A2J8A0E2</accession>
<feature type="domain" description="WDHD1/CFT4 second beta-propeller" evidence="6">
    <location>
        <begin position="6"/>
        <end position="63"/>
    </location>
</feature>
<feature type="region of interest" description="Disordered" evidence="5">
    <location>
        <begin position="148"/>
        <end position="173"/>
    </location>
</feature>
<evidence type="ECO:0000256" key="4">
    <source>
        <dbReference type="ARBA" id="ARBA00047707"/>
    </source>
</evidence>
<dbReference type="Gene3D" id="3.50.50.60">
    <property type="entry name" value="FAD/NAD(P)-binding domain"/>
    <property type="match status" value="1"/>
</dbReference>
<keyword evidence="8" id="KW-1185">Reference proteome</keyword>
<organism evidence="7 8">
    <name type="scientific">Tetrabaena socialis</name>
    <dbReference type="NCBI Taxonomy" id="47790"/>
    <lineage>
        <taxon>Eukaryota</taxon>
        <taxon>Viridiplantae</taxon>
        <taxon>Chlorophyta</taxon>
        <taxon>core chlorophytes</taxon>
        <taxon>Chlorophyceae</taxon>
        <taxon>CS clade</taxon>
        <taxon>Chlamydomonadales</taxon>
        <taxon>Tetrabaenaceae</taxon>
        <taxon>Tetrabaena</taxon>
    </lineage>
</organism>
<dbReference type="Proteomes" id="UP000236333">
    <property type="component" value="Unassembled WGS sequence"/>
</dbReference>
<feature type="compositionally biased region" description="Low complexity" evidence="5">
    <location>
        <begin position="321"/>
        <end position="347"/>
    </location>
</feature>
<dbReference type="GO" id="GO:0050660">
    <property type="term" value="F:flavin adenine dinucleotide binding"/>
    <property type="evidence" value="ECO:0007669"/>
    <property type="project" value="TreeGrafter"/>
</dbReference>
<evidence type="ECO:0000313" key="8">
    <source>
        <dbReference type="Proteomes" id="UP000236333"/>
    </source>
</evidence>
<evidence type="ECO:0000256" key="2">
    <source>
        <dbReference type="ARBA" id="ARBA00023002"/>
    </source>
</evidence>
<feature type="compositionally biased region" description="Gly residues" evidence="5">
    <location>
        <begin position="267"/>
        <end position="279"/>
    </location>
</feature>
<comment type="similarity">
    <text evidence="1">Belongs to the FMO family.</text>
</comment>
<dbReference type="EMBL" id="PGGS01000266">
    <property type="protein sequence ID" value="PNH05992.1"/>
    <property type="molecule type" value="Genomic_DNA"/>
</dbReference>
<dbReference type="SUPFAM" id="SSF51905">
    <property type="entry name" value="FAD/NAD(P)-binding domain"/>
    <property type="match status" value="1"/>
</dbReference>
<sequence length="479" mass="47833">TPDFGGRWVPVFEPPPARRNTQVLWPVGLTAGQLFAIVCKPTEPRPQVSPRPFYTPLDLSAPVLAMDGGTGALAGCAPLEGQALLLGLTNAALRTRSGFPYPRAAQLQHYPTGHEVQEYVMSYARHFGLYRHVLFSCRLVSLRRLVPPSPASTTASGEAAPPPPRGPGAAPPPPPPPCPACTYSPASSSGPCSACGAAHPPPPPLTEQQGPEAQQPLPATQPPSPPPQQQQHRGQGAVASAASRLRQLLGLGGRRTGSGSGSASATGSGGAATSGGGDATGSPSQAADGAGCCGGGGPRGEAGLATGSQVNPAATAHLAKPQQPQQPSRAARGDRAPAPAGTAGKRAGAGVPAAAAAAAASGGDALGGAGGAGWVALYEDLCTGRQYSLEVSYVVLSTGLYATPFIPAIRGQELYRGLQVHSKDFTDAGVAVGKSVLVVGAGKTAADIVTELTATSKAAAVTLLYRRVSGLAGGAASGR</sequence>
<evidence type="ECO:0000313" key="7">
    <source>
        <dbReference type="EMBL" id="PNH05992.1"/>
    </source>
</evidence>
<feature type="region of interest" description="Disordered" evidence="5">
    <location>
        <begin position="191"/>
        <end position="293"/>
    </location>
</feature>
<dbReference type="InterPro" id="IPR022100">
    <property type="entry name" value="WDHD1/CFT4_beta-prop_2nd"/>
</dbReference>
<reference evidence="7 8" key="1">
    <citation type="journal article" date="2017" name="Mol. Biol. Evol.">
        <title>The 4-celled Tetrabaena socialis nuclear genome reveals the essential components for genetic control of cell number at the origin of multicellularity in the volvocine lineage.</title>
        <authorList>
            <person name="Featherston J."/>
            <person name="Arakaki Y."/>
            <person name="Hanschen E.R."/>
            <person name="Ferris P.J."/>
            <person name="Michod R.E."/>
            <person name="Olson B.J.S.C."/>
            <person name="Nozaki H."/>
            <person name="Durand P.M."/>
        </authorList>
    </citation>
    <scope>NUCLEOTIDE SEQUENCE [LARGE SCALE GENOMIC DNA]</scope>
    <source>
        <strain evidence="7 8">NIES-571</strain>
    </source>
</reference>
<dbReference type="GO" id="GO:0103075">
    <property type="term" value="F:indole-3-pyruvate monooxygenase activity"/>
    <property type="evidence" value="ECO:0007669"/>
    <property type="project" value="UniProtKB-EC"/>
</dbReference>
<name>A0A2J8A0E2_9CHLO</name>
<feature type="non-terminal residue" evidence="7">
    <location>
        <position position="1"/>
    </location>
</feature>
<keyword evidence="2" id="KW-0560">Oxidoreductase</keyword>
<comment type="catalytic activity">
    <reaction evidence="4">
        <text>indole-3-pyruvate + NADPH + O2 + H(+) = (indol-3-yl)acetate + CO2 + NADP(+) + H2O</text>
        <dbReference type="Rhea" id="RHEA:34331"/>
        <dbReference type="ChEBI" id="CHEBI:15377"/>
        <dbReference type="ChEBI" id="CHEBI:15378"/>
        <dbReference type="ChEBI" id="CHEBI:15379"/>
        <dbReference type="ChEBI" id="CHEBI:16526"/>
        <dbReference type="ChEBI" id="CHEBI:17640"/>
        <dbReference type="ChEBI" id="CHEBI:30854"/>
        <dbReference type="ChEBI" id="CHEBI:57783"/>
        <dbReference type="ChEBI" id="CHEBI:58349"/>
        <dbReference type="EC" id="1.14.13.168"/>
    </reaction>
</comment>
<feature type="compositionally biased region" description="Gly residues" evidence="5">
    <location>
        <begin position="250"/>
        <end position="260"/>
    </location>
</feature>
<evidence type="ECO:0000256" key="3">
    <source>
        <dbReference type="ARBA" id="ARBA00039148"/>
    </source>
</evidence>
<dbReference type="Pfam" id="PF12341">
    <property type="entry name" value="Mcl1_mid"/>
    <property type="match status" value="1"/>
</dbReference>
<dbReference type="Pfam" id="PF13738">
    <property type="entry name" value="Pyr_redox_3"/>
    <property type="match status" value="1"/>
</dbReference>
<feature type="compositionally biased region" description="Low complexity" evidence="5">
    <location>
        <begin position="239"/>
        <end position="249"/>
    </location>
</feature>
<dbReference type="InterPro" id="IPR036188">
    <property type="entry name" value="FAD/NAD-bd_sf"/>
</dbReference>
<dbReference type="InterPro" id="IPR050982">
    <property type="entry name" value="Auxin_biosynth/cation_transpt"/>
</dbReference>
<comment type="caution">
    <text evidence="7">The sequence shown here is derived from an EMBL/GenBank/DDBJ whole genome shotgun (WGS) entry which is preliminary data.</text>
</comment>
<dbReference type="EC" id="1.14.13.168" evidence="3"/>
<evidence type="ECO:0000259" key="6">
    <source>
        <dbReference type="Pfam" id="PF12341"/>
    </source>
</evidence>
<gene>
    <name evidence="7" type="ORF">TSOC_007692</name>
</gene>
<feature type="region of interest" description="Disordered" evidence="5">
    <location>
        <begin position="315"/>
        <end position="347"/>
    </location>
</feature>
<dbReference type="OrthoDB" id="427368at2759"/>
<feature type="compositionally biased region" description="Low complexity" evidence="5">
    <location>
        <begin position="280"/>
        <end position="290"/>
    </location>
</feature>
<proteinExistence type="inferred from homology"/>
<dbReference type="PANTHER" id="PTHR43539:SF78">
    <property type="entry name" value="FLAVIN-CONTAINING MONOOXYGENASE"/>
    <property type="match status" value="1"/>
</dbReference>
<evidence type="ECO:0000256" key="5">
    <source>
        <dbReference type="SAM" id="MobiDB-lite"/>
    </source>
</evidence>
<feature type="compositionally biased region" description="Pro residues" evidence="5">
    <location>
        <begin position="160"/>
        <end position="173"/>
    </location>
</feature>
<protein>
    <recommendedName>
        <fullName evidence="3">indole-3-pyruvate monooxygenase</fullName>
        <ecNumber evidence="3">1.14.13.168</ecNumber>
    </recommendedName>
</protein>
<feature type="compositionally biased region" description="Pro residues" evidence="5">
    <location>
        <begin position="219"/>
        <end position="228"/>
    </location>
</feature>
<dbReference type="AlphaFoldDB" id="A0A2J8A0E2"/>